<feature type="domain" description="SCP" evidence="2">
    <location>
        <begin position="33"/>
        <end position="67"/>
    </location>
</feature>
<protein>
    <submittedName>
        <fullName evidence="3">Basic form of pathogenesis-related protein 1</fullName>
    </submittedName>
</protein>
<dbReference type="InterPro" id="IPR035940">
    <property type="entry name" value="CAP_sf"/>
</dbReference>
<comment type="caution">
    <text evidence="3">The sequence shown here is derived from an EMBL/GenBank/DDBJ whole genome shotgun (WGS) entry which is preliminary data.</text>
</comment>
<evidence type="ECO:0000256" key="1">
    <source>
        <dbReference type="SAM" id="SignalP"/>
    </source>
</evidence>
<name>A0A445I9U6_GLYSO</name>
<dbReference type="SUPFAM" id="SSF55797">
    <property type="entry name" value="PR-1-like"/>
    <property type="match status" value="1"/>
</dbReference>
<evidence type="ECO:0000313" key="4">
    <source>
        <dbReference type="Proteomes" id="UP000289340"/>
    </source>
</evidence>
<dbReference type="Proteomes" id="UP000289340">
    <property type="component" value="Chromosome 11"/>
</dbReference>
<dbReference type="SMR" id="A0A445I9U6"/>
<gene>
    <name evidence="3" type="ORF">D0Y65_031752</name>
</gene>
<dbReference type="EMBL" id="QZWG01000011">
    <property type="protein sequence ID" value="RZB82794.1"/>
    <property type="molecule type" value="Genomic_DNA"/>
</dbReference>
<keyword evidence="4" id="KW-1185">Reference proteome</keyword>
<dbReference type="Gene3D" id="3.40.33.10">
    <property type="entry name" value="CAP"/>
    <property type="match status" value="1"/>
</dbReference>
<reference evidence="3 4" key="1">
    <citation type="submission" date="2018-09" db="EMBL/GenBank/DDBJ databases">
        <title>A high-quality reference genome of wild soybean provides a powerful tool to mine soybean genomes.</title>
        <authorList>
            <person name="Xie M."/>
            <person name="Chung C.Y.L."/>
            <person name="Li M.-W."/>
            <person name="Wong F.-L."/>
            <person name="Chan T.-F."/>
            <person name="Lam H.-M."/>
        </authorList>
    </citation>
    <scope>NUCLEOTIDE SEQUENCE [LARGE SCALE GENOMIC DNA]</scope>
    <source>
        <strain evidence="4">cv. W05</strain>
        <tissue evidence="3">Hypocotyl of etiolated seedlings</tissue>
    </source>
</reference>
<accession>A0A445I9U6</accession>
<feature type="chain" id="PRO_5019177097" evidence="1">
    <location>
        <begin position="26"/>
        <end position="79"/>
    </location>
</feature>
<dbReference type="Pfam" id="PF00188">
    <property type="entry name" value="CAP"/>
    <property type="match status" value="1"/>
</dbReference>
<dbReference type="InterPro" id="IPR014044">
    <property type="entry name" value="CAP_dom"/>
</dbReference>
<proteinExistence type="predicted"/>
<dbReference type="AlphaFoldDB" id="A0A445I9U6"/>
<sequence length="79" mass="8472">MGLCKVSFSVLCVLGLVIVSHVAYALDSPSDYVNAHNAARSEVGVQNLAWDDTVAAFAQNYANQRKGDCQRGESCNEHG</sequence>
<keyword evidence="1" id="KW-0732">Signal</keyword>
<feature type="signal peptide" evidence="1">
    <location>
        <begin position="1"/>
        <end position="25"/>
    </location>
</feature>
<evidence type="ECO:0000259" key="2">
    <source>
        <dbReference type="Pfam" id="PF00188"/>
    </source>
</evidence>
<organism evidence="3 4">
    <name type="scientific">Glycine soja</name>
    <name type="common">Wild soybean</name>
    <dbReference type="NCBI Taxonomy" id="3848"/>
    <lineage>
        <taxon>Eukaryota</taxon>
        <taxon>Viridiplantae</taxon>
        <taxon>Streptophyta</taxon>
        <taxon>Embryophyta</taxon>
        <taxon>Tracheophyta</taxon>
        <taxon>Spermatophyta</taxon>
        <taxon>Magnoliopsida</taxon>
        <taxon>eudicotyledons</taxon>
        <taxon>Gunneridae</taxon>
        <taxon>Pentapetalae</taxon>
        <taxon>rosids</taxon>
        <taxon>fabids</taxon>
        <taxon>Fabales</taxon>
        <taxon>Fabaceae</taxon>
        <taxon>Papilionoideae</taxon>
        <taxon>50 kb inversion clade</taxon>
        <taxon>NPAAA clade</taxon>
        <taxon>indigoferoid/millettioid clade</taxon>
        <taxon>Phaseoleae</taxon>
        <taxon>Glycine</taxon>
        <taxon>Glycine subgen. Soja</taxon>
    </lineage>
</organism>
<evidence type="ECO:0000313" key="3">
    <source>
        <dbReference type="EMBL" id="RZB82794.1"/>
    </source>
</evidence>